<dbReference type="SUPFAM" id="SSF54495">
    <property type="entry name" value="UBC-like"/>
    <property type="match status" value="1"/>
</dbReference>
<evidence type="ECO:0000259" key="1">
    <source>
        <dbReference type="PROSITE" id="PS50127"/>
    </source>
</evidence>
<dbReference type="PANTHER" id="PTHR24068">
    <property type="entry name" value="UBIQUITIN-CONJUGATING ENZYME E2"/>
    <property type="match status" value="1"/>
</dbReference>
<dbReference type="InterPro" id="IPR000608">
    <property type="entry name" value="UBC"/>
</dbReference>
<dbReference type="Pfam" id="PF00179">
    <property type="entry name" value="UQ_con"/>
    <property type="match status" value="1"/>
</dbReference>
<evidence type="ECO:0000313" key="2">
    <source>
        <dbReference type="EMBL" id="KAF2736082.1"/>
    </source>
</evidence>
<dbReference type="Proteomes" id="UP000799444">
    <property type="component" value="Unassembled WGS sequence"/>
</dbReference>
<gene>
    <name evidence="2" type="ORF">EJ04DRAFT_542718</name>
</gene>
<reference evidence="2" key="1">
    <citation type="journal article" date="2020" name="Stud. Mycol.">
        <title>101 Dothideomycetes genomes: a test case for predicting lifestyles and emergence of pathogens.</title>
        <authorList>
            <person name="Haridas S."/>
            <person name="Albert R."/>
            <person name="Binder M."/>
            <person name="Bloem J."/>
            <person name="Labutti K."/>
            <person name="Salamov A."/>
            <person name="Andreopoulos B."/>
            <person name="Baker S."/>
            <person name="Barry K."/>
            <person name="Bills G."/>
            <person name="Bluhm B."/>
            <person name="Cannon C."/>
            <person name="Castanera R."/>
            <person name="Culley D."/>
            <person name="Daum C."/>
            <person name="Ezra D."/>
            <person name="Gonzalez J."/>
            <person name="Henrissat B."/>
            <person name="Kuo A."/>
            <person name="Liang C."/>
            <person name="Lipzen A."/>
            <person name="Lutzoni F."/>
            <person name="Magnuson J."/>
            <person name="Mondo S."/>
            <person name="Nolan M."/>
            <person name="Ohm R."/>
            <person name="Pangilinan J."/>
            <person name="Park H.-J."/>
            <person name="Ramirez L."/>
            <person name="Alfaro M."/>
            <person name="Sun H."/>
            <person name="Tritt A."/>
            <person name="Yoshinaga Y."/>
            <person name="Zwiers L.-H."/>
            <person name="Turgeon B."/>
            <person name="Goodwin S."/>
            <person name="Spatafora J."/>
            <person name="Crous P."/>
            <person name="Grigoriev I."/>
        </authorList>
    </citation>
    <scope>NUCLEOTIDE SEQUENCE</scope>
    <source>
        <strain evidence="2">CBS 125425</strain>
    </source>
</reference>
<proteinExistence type="predicted"/>
<dbReference type="FunFam" id="3.10.110.10:FF:000098">
    <property type="entry name" value="Ubiquitin conjugating enzyme (UbcJ)"/>
    <property type="match status" value="1"/>
</dbReference>
<dbReference type="Gene3D" id="3.10.110.10">
    <property type="entry name" value="Ubiquitin Conjugating Enzyme"/>
    <property type="match status" value="1"/>
</dbReference>
<organism evidence="2 3">
    <name type="scientific">Polyplosphaeria fusca</name>
    <dbReference type="NCBI Taxonomy" id="682080"/>
    <lineage>
        <taxon>Eukaryota</taxon>
        <taxon>Fungi</taxon>
        <taxon>Dikarya</taxon>
        <taxon>Ascomycota</taxon>
        <taxon>Pezizomycotina</taxon>
        <taxon>Dothideomycetes</taxon>
        <taxon>Pleosporomycetidae</taxon>
        <taxon>Pleosporales</taxon>
        <taxon>Tetraplosphaeriaceae</taxon>
        <taxon>Polyplosphaeria</taxon>
    </lineage>
</organism>
<dbReference type="EMBL" id="ML996129">
    <property type="protein sequence ID" value="KAF2736082.1"/>
    <property type="molecule type" value="Genomic_DNA"/>
</dbReference>
<dbReference type="PROSITE" id="PS50127">
    <property type="entry name" value="UBC_2"/>
    <property type="match status" value="1"/>
</dbReference>
<comment type="caution">
    <text evidence="2">The sequence shown here is derived from an EMBL/GenBank/DDBJ whole genome shotgun (WGS) entry which is preliminary data.</text>
</comment>
<dbReference type="AlphaFoldDB" id="A0A9P4QYR6"/>
<keyword evidence="3" id="KW-1185">Reference proteome</keyword>
<sequence>MASTSRPNSPLKRLLTELQTYQSDPNDALEELGPVDDNEMTHWRAVMKGVPGTAYEGGCWLLDVQIPSTYPQKPPTVKFVTPICHPNVDFKTGEICLDLLKTSWSPAYTITATMTSIHQLLTSAEPDSPLNVDIAQLFRQGDYVGAEALIRYYTETERYVGRRRY</sequence>
<dbReference type="InterPro" id="IPR016135">
    <property type="entry name" value="UBQ-conjugating_enzyme/RWD"/>
</dbReference>
<feature type="domain" description="UBC core" evidence="1">
    <location>
        <begin position="9"/>
        <end position="159"/>
    </location>
</feature>
<dbReference type="CDD" id="cd23812">
    <property type="entry name" value="UBCc_ScPEX4-like"/>
    <property type="match status" value="1"/>
</dbReference>
<accession>A0A9P4QYR6</accession>
<dbReference type="SMART" id="SM00212">
    <property type="entry name" value="UBCc"/>
    <property type="match status" value="1"/>
</dbReference>
<protein>
    <submittedName>
        <fullName evidence="2">Ubiquitin-conjugating enzyme E2</fullName>
    </submittedName>
</protein>
<name>A0A9P4QYR6_9PLEO</name>
<dbReference type="OrthoDB" id="9973183at2759"/>
<evidence type="ECO:0000313" key="3">
    <source>
        <dbReference type="Proteomes" id="UP000799444"/>
    </source>
</evidence>